<organism evidence="1 2">
    <name type="scientific">Polypedilum vanderplanki</name>
    <name type="common">Sleeping chironomid midge</name>
    <dbReference type="NCBI Taxonomy" id="319348"/>
    <lineage>
        <taxon>Eukaryota</taxon>
        <taxon>Metazoa</taxon>
        <taxon>Ecdysozoa</taxon>
        <taxon>Arthropoda</taxon>
        <taxon>Hexapoda</taxon>
        <taxon>Insecta</taxon>
        <taxon>Pterygota</taxon>
        <taxon>Neoptera</taxon>
        <taxon>Endopterygota</taxon>
        <taxon>Diptera</taxon>
        <taxon>Nematocera</taxon>
        <taxon>Chironomoidea</taxon>
        <taxon>Chironomidae</taxon>
        <taxon>Chironominae</taxon>
        <taxon>Polypedilum</taxon>
        <taxon>Polypedilum</taxon>
    </lineage>
</organism>
<evidence type="ECO:0000313" key="2">
    <source>
        <dbReference type="Proteomes" id="UP001107558"/>
    </source>
</evidence>
<protein>
    <submittedName>
        <fullName evidence="1">Uncharacterized protein</fullName>
    </submittedName>
</protein>
<keyword evidence="2" id="KW-1185">Reference proteome</keyword>
<name>A0A9J6CS54_POLVA</name>
<evidence type="ECO:0000313" key="1">
    <source>
        <dbReference type="EMBL" id="KAG5684462.1"/>
    </source>
</evidence>
<accession>A0A9J6CS54</accession>
<gene>
    <name evidence="1" type="ORF">PVAND_013696</name>
</gene>
<dbReference type="AlphaFoldDB" id="A0A9J6CS54"/>
<dbReference type="EMBL" id="JADBJN010000001">
    <property type="protein sequence ID" value="KAG5684462.1"/>
    <property type="molecule type" value="Genomic_DNA"/>
</dbReference>
<comment type="caution">
    <text evidence="1">The sequence shown here is derived from an EMBL/GenBank/DDBJ whole genome shotgun (WGS) entry which is preliminary data.</text>
</comment>
<reference evidence="1" key="1">
    <citation type="submission" date="2021-03" db="EMBL/GenBank/DDBJ databases">
        <title>Chromosome level genome of the anhydrobiotic midge Polypedilum vanderplanki.</title>
        <authorList>
            <person name="Yoshida Y."/>
            <person name="Kikawada T."/>
            <person name="Gusev O."/>
        </authorList>
    </citation>
    <scope>NUCLEOTIDE SEQUENCE</scope>
    <source>
        <strain evidence="1">NIAS01</strain>
        <tissue evidence="1">Whole body or cell culture</tissue>
    </source>
</reference>
<sequence>MIEPRIISTIENRNSLFMKFEKQHDAERVKVELTKDRYEVNYSKSYTFICVTEYSDQSPKSHEENETEKCLHPRIEAPKDMEIEYDSDILELDYQEDLSELEGNGGEKMPNNSLEIEVKRAIYSRDFIQQRDIIEHRIENGKYAYQLALIPEQENEKKMNQPIILLPHIEFS</sequence>
<dbReference type="Proteomes" id="UP001107558">
    <property type="component" value="Chromosome 1"/>
</dbReference>
<proteinExistence type="predicted"/>